<gene>
    <name evidence="3" type="ORF">Ltuc_2577</name>
</gene>
<dbReference type="AlphaFoldDB" id="A0A0W0ZQB0"/>
<feature type="region of interest" description="Disordered" evidence="1">
    <location>
        <begin position="28"/>
        <end position="88"/>
    </location>
</feature>
<feature type="chain" id="PRO_5006918983" evidence="2">
    <location>
        <begin position="22"/>
        <end position="188"/>
    </location>
</feature>
<dbReference type="PATRIC" id="fig|40335.7.peg.2755"/>
<feature type="compositionally biased region" description="Polar residues" evidence="1">
    <location>
        <begin position="68"/>
        <end position="79"/>
    </location>
</feature>
<dbReference type="OrthoDB" id="5654241at2"/>
<dbReference type="RefSeq" id="WP_058521790.1">
    <property type="nucleotide sequence ID" value="NZ_CAAAIP010000002.1"/>
</dbReference>
<feature type="compositionally biased region" description="Low complexity" evidence="1">
    <location>
        <begin position="38"/>
        <end position="67"/>
    </location>
</feature>
<proteinExistence type="predicted"/>
<name>A0A0W0ZQB0_9GAMM</name>
<feature type="compositionally biased region" description="Polar residues" evidence="1">
    <location>
        <begin position="28"/>
        <end position="37"/>
    </location>
</feature>
<evidence type="ECO:0000313" key="4">
    <source>
        <dbReference type="Proteomes" id="UP000054693"/>
    </source>
</evidence>
<comment type="caution">
    <text evidence="3">The sequence shown here is derived from an EMBL/GenBank/DDBJ whole genome shotgun (WGS) entry which is preliminary data.</text>
</comment>
<organism evidence="3 4">
    <name type="scientific">Legionella tucsonensis</name>
    <dbReference type="NCBI Taxonomy" id="40335"/>
    <lineage>
        <taxon>Bacteria</taxon>
        <taxon>Pseudomonadati</taxon>
        <taxon>Pseudomonadota</taxon>
        <taxon>Gammaproteobacteria</taxon>
        <taxon>Legionellales</taxon>
        <taxon>Legionellaceae</taxon>
        <taxon>Legionella</taxon>
    </lineage>
</organism>
<reference evidence="3 4" key="1">
    <citation type="submission" date="2015-11" db="EMBL/GenBank/DDBJ databases">
        <title>Genomic analysis of 38 Legionella species identifies large and diverse effector repertoires.</title>
        <authorList>
            <person name="Burstein D."/>
            <person name="Amaro F."/>
            <person name="Zusman T."/>
            <person name="Lifshitz Z."/>
            <person name="Cohen O."/>
            <person name="Gilbert J.A."/>
            <person name="Pupko T."/>
            <person name="Shuman H.A."/>
            <person name="Segal G."/>
        </authorList>
    </citation>
    <scope>NUCLEOTIDE SEQUENCE [LARGE SCALE GENOMIC DNA]</scope>
    <source>
        <strain evidence="3 4">ATCC 49180</strain>
    </source>
</reference>
<sequence length="188" mass="20214">MSKKGSILCTTLLLSSAMAFADTDMQSNGTNINANEQNATTSTPSTDTSTPSSTDTNTPSSTDTNASGTTPSSNGQGTSNTNINQTTNVDVTNVNANVTEVNNKVSITGVTTAPTFTNVEIRNNVYYLPETVTPTSGFYFLNINSTERVCSLEKITAVKVLSTPTTITVMTREKEHTLYCYERQDFNF</sequence>
<feature type="signal peptide" evidence="2">
    <location>
        <begin position="1"/>
        <end position="21"/>
    </location>
</feature>
<dbReference type="Proteomes" id="UP000054693">
    <property type="component" value="Unassembled WGS sequence"/>
</dbReference>
<evidence type="ECO:0000256" key="2">
    <source>
        <dbReference type="SAM" id="SignalP"/>
    </source>
</evidence>
<dbReference type="STRING" id="40335.Ltuc_2577"/>
<accession>A0A0W0ZQB0</accession>
<evidence type="ECO:0000313" key="3">
    <source>
        <dbReference type="EMBL" id="KTD71218.1"/>
    </source>
</evidence>
<evidence type="ECO:0000256" key="1">
    <source>
        <dbReference type="SAM" id="MobiDB-lite"/>
    </source>
</evidence>
<keyword evidence="4" id="KW-1185">Reference proteome</keyword>
<protein>
    <submittedName>
        <fullName evidence="3">Uncharacterized protein</fullName>
    </submittedName>
</protein>
<keyword evidence="2" id="KW-0732">Signal</keyword>
<dbReference type="EMBL" id="LNZA01000008">
    <property type="protein sequence ID" value="KTD71218.1"/>
    <property type="molecule type" value="Genomic_DNA"/>
</dbReference>